<dbReference type="GO" id="GO:0004222">
    <property type="term" value="F:metalloendopeptidase activity"/>
    <property type="evidence" value="ECO:0007669"/>
    <property type="project" value="TreeGrafter"/>
</dbReference>
<keyword evidence="3" id="KW-1185">Reference proteome</keyword>
<protein>
    <submittedName>
        <fullName evidence="2">Murein DD-endopeptidase MepM</fullName>
        <ecNumber evidence="2">3.4.24.-</ecNumber>
    </submittedName>
</protein>
<dbReference type="Proteomes" id="UP000248857">
    <property type="component" value="Unassembled WGS sequence"/>
</dbReference>
<dbReference type="InterPro" id="IPR050570">
    <property type="entry name" value="Cell_wall_metabolism_enzyme"/>
</dbReference>
<reference evidence="2 3" key="1">
    <citation type="journal article" date="2018" name="Sci. Rep.">
        <title>A novel species of the marine cyanobacterium Acaryochloris with a unique pigment content and lifestyle.</title>
        <authorList>
            <person name="Partensky F."/>
            <person name="Six C."/>
            <person name="Ratin M."/>
            <person name="Garczarek L."/>
            <person name="Vaulot D."/>
            <person name="Probert I."/>
            <person name="Calteau A."/>
            <person name="Gourvil P."/>
            <person name="Marie D."/>
            <person name="Grebert T."/>
            <person name="Bouchier C."/>
            <person name="Le Panse S."/>
            <person name="Gachenot M."/>
            <person name="Rodriguez F."/>
            <person name="Garrido J.L."/>
        </authorList>
    </citation>
    <scope>NUCLEOTIDE SEQUENCE [LARGE SCALE GENOMIC DNA]</scope>
    <source>
        <strain evidence="2 3">RCC1774</strain>
    </source>
</reference>
<evidence type="ECO:0000259" key="1">
    <source>
        <dbReference type="PROSITE" id="PS51782"/>
    </source>
</evidence>
<dbReference type="Pfam" id="PF01551">
    <property type="entry name" value="Peptidase_M23"/>
    <property type="match status" value="1"/>
</dbReference>
<dbReference type="EC" id="3.4.24.-" evidence="2"/>
<dbReference type="PROSITE" id="PS51782">
    <property type="entry name" value="LYSM"/>
    <property type="match status" value="1"/>
</dbReference>
<dbReference type="SUPFAM" id="SSF54106">
    <property type="entry name" value="LysM domain"/>
    <property type="match status" value="1"/>
</dbReference>
<gene>
    <name evidence="2" type="primary">mepM_9</name>
    <name evidence="2" type="ORF">C1752_03906</name>
</gene>
<dbReference type="InterPro" id="IPR018392">
    <property type="entry name" value="LysM"/>
</dbReference>
<sequence>MKREILPGINVQPCCTGDLGSEVGQVRQSRSDFLRGTRSSATFGLAFALAATGALSVQGKANAAFQPLQGASVVNVDPLASYGSEPSSVDELSAPTQFIGSPELVAVDDAAISKPTSSLKKVRKRAELDIDISQTIIPNHDQSALAEAGAVVHKIGSGETLAEISKRYEVDAKDILKANGISRSDDLSDHDVLKIPTHQDQANTPKISLKLDENEHIEDDLEELLDAPALLAKSAGKEQRESSSNLPELSVPIAKRAIFPKVPALDLPPLSSVDTYLPDEMQSGRFRYVMPAKGKLTSGYGPRWGRMHRGIDIAAPVGTTIVASAPGVIKTAGWNSGGYGKLVEVRHPDGSVTRYAHNNRITSKVGQFVRQGQKIAEMGSTGRSTGPHTHFEIRPAGKGAVNPMNLLNRG</sequence>
<keyword evidence="2" id="KW-0378">Hydrolase</keyword>
<feature type="domain" description="LysM" evidence="1">
    <location>
        <begin position="151"/>
        <end position="195"/>
    </location>
</feature>
<dbReference type="AlphaFoldDB" id="A0A2W1JF76"/>
<accession>A0A2W1JF76</accession>
<dbReference type="InterPro" id="IPR016047">
    <property type="entry name" value="M23ase_b-sheet_dom"/>
</dbReference>
<name>A0A2W1JF76_9CYAN</name>
<dbReference type="SUPFAM" id="SSF51261">
    <property type="entry name" value="Duplicated hybrid motif"/>
    <property type="match status" value="1"/>
</dbReference>
<dbReference type="CDD" id="cd12797">
    <property type="entry name" value="M23_peptidase"/>
    <property type="match status" value="1"/>
</dbReference>
<dbReference type="Pfam" id="PF01476">
    <property type="entry name" value="LysM"/>
    <property type="match status" value="1"/>
</dbReference>
<proteinExistence type="predicted"/>
<dbReference type="InterPro" id="IPR011055">
    <property type="entry name" value="Dup_hybrid_motif"/>
</dbReference>
<dbReference type="PANTHER" id="PTHR21666:SF270">
    <property type="entry name" value="MUREIN HYDROLASE ACTIVATOR ENVC"/>
    <property type="match status" value="1"/>
</dbReference>
<dbReference type="InterPro" id="IPR036779">
    <property type="entry name" value="LysM_dom_sf"/>
</dbReference>
<dbReference type="OrthoDB" id="507840at2"/>
<dbReference type="Gene3D" id="3.10.350.10">
    <property type="entry name" value="LysM domain"/>
    <property type="match status" value="1"/>
</dbReference>
<dbReference type="CDD" id="cd00118">
    <property type="entry name" value="LysM"/>
    <property type="match status" value="1"/>
</dbReference>
<comment type="caution">
    <text evidence="2">The sequence shown here is derived from an EMBL/GenBank/DDBJ whole genome shotgun (WGS) entry which is preliminary data.</text>
</comment>
<dbReference type="SMART" id="SM00257">
    <property type="entry name" value="LysM"/>
    <property type="match status" value="1"/>
</dbReference>
<evidence type="ECO:0000313" key="3">
    <source>
        <dbReference type="Proteomes" id="UP000248857"/>
    </source>
</evidence>
<dbReference type="Gene3D" id="2.70.70.10">
    <property type="entry name" value="Glucose Permease (Domain IIA)"/>
    <property type="match status" value="1"/>
</dbReference>
<organism evidence="2 3">
    <name type="scientific">Acaryochloris thomasi RCC1774</name>
    <dbReference type="NCBI Taxonomy" id="1764569"/>
    <lineage>
        <taxon>Bacteria</taxon>
        <taxon>Bacillati</taxon>
        <taxon>Cyanobacteriota</taxon>
        <taxon>Cyanophyceae</taxon>
        <taxon>Acaryochloridales</taxon>
        <taxon>Acaryochloridaceae</taxon>
        <taxon>Acaryochloris</taxon>
        <taxon>Acaryochloris thomasi</taxon>
    </lineage>
</organism>
<dbReference type="PANTHER" id="PTHR21666">
    <property type="entry name" value="PEPTIDASE-RELATED"/>
    <property type="match status" value="1"/>
</dbReference>
<dbReference type="EMBL" id="PQWO01000011">
    <property type="protein sequence ID" value="PZD72319.1"/>
    <property type="molecule type" value="Genomic_DNA"/>
</dbReference>
<evidence type="ECO:0000313" key="2">
    <source>
        <dbReference type="EMBL" id="PZD72319.1"/>
    </source>
</evidence>